<sequence>MASATQEVEQFVRDALTAGASRQEVEAALVEAGWRPEQIRAPLAAWADQPFVVPVPRPRPYLSARDAFHYLVLFTTLYLTAWHLASLLFDIVGILLPDPADPEYRVLALPRSVRWSVATLLVAYPVFAFMAHRIAGELRRDPARRLSPVRRWLTYLTLFIAAGVLVGDLVALVYNVLGGELSLRFVLKVAIAGLVAGTVFGWYLADLRDEQREPAGGVGGRALVVAAGAAIVATVAVALALTGLPAEQRQARIDERRVQELMRLEAAIERHARQHDALPAALAALEGADVLSLADPATGQAYGYAVLGDDRYRLCAVFAAASGRTDGSDDAGWAHPAGRHCFQRRAGSRDATVR</sequence>
<feature type="transmembrane region" description="Helical" evidence="1">
    <location>
        <begin position="185"/>
        <end position="204"/>
    </location>
</feature>
<dbReference type="InterPro" id="IPR043728">
    <property type="entry name" value="DUF5671"/>
</dbReference>
<comment type="caution">
    <text evidence="3">The sequence shown here is derived from an EMBL/GenBank/DDBJ whole genome shotgun (WGS) entry which is preliminary data.</text>
</comment>
<gene>
    <name evidence="3" type="ORF">QF205_11715</name>
</gene>
<keyword evidence="1" id="KW-0472">Membrane</keyword>
<dbReference type="RefSeq" id="WP_280942947.1">
    <property type="nucleotide sequence ID" value="NZ_JARYGX010000023.1"/>
</dbReference>
<feature type="transmembrane region" description="Helical" evidence="1">
    <location>
        <begin position="224"/>
        <end position="244"/>
    </location>
</feature>
<protein>
    <submittedName>
        <fullName evidence="3">DUF5671 domain-containing protein</fullName>
    </submittedName>
</protein>
<proteinExistence type="predicted"/>
<evidence type="ECO:0000313" key="4">
    <source>
        <dbReference type="Proteomes" id="UP001160550"/>
    </source>
</evidence>
<evidence type="ECO:0000256" key="1">
    <source>
        <dbReference type="SAM" id="Phobius"/>
    </source>
</evidence>
<dbReference type="Proteomes" id="UP001160550">
    <property type="component" value="Unassembled WGS sequence"/>
</dbReference>
<keyword evidence="1" id="KW-0812">Transmembrane</keyword>
<dbReference type="EMBL" id="JARYGX010000023">
    <property type="protein sequence ID" value="MDH7453728.1"/>
    <property type="molecule type" value="Genomic_DNA"/>
</dbReference>
<reference evidence="3" key="1">
    <citation type="journal article" date="2007" name="Int. J. Syst. Evol. Microbiol.">
        <title>Luteimonas composti sp. nov., a moderately thermophilic bacterium isolated from food waste.</title>
        <authorList>
            <person name="Young C.C."/>
            <person name="Kampfer P."/>
            <person name="Chen W.M."/>
            <person name="Yen W.S."/>
            <person name="Arun A.B."/>
            <person name="Lai W.A."/>
            <person name="Shen F.T."/>
            <person name="Rekha P.D."/>
            <person name="Lin K.Y."/>
            <person name="Chou J.H."/>
        </authorList>
    </citation>
    <scope>NUCLEOTIDE SEQUENCE</scope>
    <source>
        <strain evidence="3">CC-YY355</strain>
    </source>
</reference>
<accession>A0ABT6MT23</accession>
<organism evidence="3 4">
    <name type="scientific">Luteimonas composti</name>
    <dbReference type="NCBI Taxonomy" id="398257"/>
    <lineage>
        <taxon>Bacteria</taxon>
        <taxon>Pseudomonadati</taxon>
        <taxon>Pseudomonadota</taxon>
        <taxon>Gammaproteobacteria</taxon>
        <taxon>Lysobacterales</taxon>
        <taxon>Lysobacteraceae</taxon>
        <taxon>Luteimonas</taxon>
    </lineage>
</organism>
<feature type="domain" description="DUF5671" evidence="2">
    <location>
        <begin position="67"/>
        <end position="202"/>
    </location>
</feature>
<name>A0ABT6MT23_9GAMM</name>
<dbReference type="Pfam" id="PF18920">
    <property type="entry name" value="DUF5671"/>
    <property type="match status" value="1"/>
</dbReference>
<reference evidence="3" key="2">
    <citation type="submission" date="2023-04" db="EMBL/GenBank/DDBJ databases">
        <authorList>
            <person name="Sun J.-Q."/>
        </authorList>
    </citation>
    <scope>NUCLEOTIDE SEQUENCE</scope>
    <source>
        <strain evidence="3">CC-YY355</strain>
    </source>
</reference>
<keyword evidence="1" id="KW-1133">Transmembrane helix</keyword>
<keyword evidence="4" id="KW-1185">Reference proteome</keyword>
<evidence type="ECO:0000259" key="2">
    <source>
        <dbReference type="Pfam" id="PF18920"/>
    </source>
</evidence>
<feature type="transmembrane region" description="Helical" evidence="1">
    <location>
        <begin position="67"/>
        <end position="92"/>
    </location>
</feature>
<feature type="transmembrane region" description="Helical" evidence="1">
    <location>
        <begin position="152"/>
        <end position="173"/>
    </location>
</feature>
<feature type="transmembrane region" description="Helical" evidence="1">
    <location>
        <begin position="112"/>
        <end position="131"/>
    </location>
</feature>
<evidence type="ECO:0000313" key="3">
    <source>
        <dbReference type="EMBL" id="MDH7453728.1"/>
    </source>
</evidence>